<gene>
    <name evidence="2" type="ORF">BLA3211_01724</name>
</gene>
<dbReference type="InterPro" id="IPR051276">
    <property type="entry name" value="Saccharopine_DH-like_oxidrdct"/>
</dbReference>
<organism evidence="2 3">
    <name type="scientific">Burkholderia aenigmatica</name>
    <dbReference type="NCBI Taxonomy" id="2015348"/>
    <lineage>
        <taxon>Bacteria</taxon>
        <taxon>Pseudomonadati</taxon>
        <taxon>Pseudomonadota</taxon>
        <taxon>Betaproteobacteria</taxon>
        <taxon>Burkholderiales</taxon>
        <taxon>Burkholderiaceae</taxon>
        <taxon>Burkholderia</taxon>
        <taxon>Burkholderia cepacia complex</taxon>
    </lineage>
</organism>
<proteinExistence type="predicted"/>
<evidence type="ECO:0000256" key="1">
    <source>
        <dbReference type="SAM" id="MobiDB-lite"/>
    </source>
</evidence>
<dbReference type="PANTHER" id="PTHR12286">
    <property type="entry name" value="SACCHAROPINE DEHYDROGENASE-LIKE OXIDOREDUCTASE"/>
    <property type="match status" value="1"/>
</dbReference>
<dbReference type="Gene3D" id="3.40.50.720">
    <property type="entry name" value="NAD(P)-binding Rossmann-like Domain"/>
    <property type="match status" value="1"/>
</dbReference>
<dbReference type="SUPFAM" id="SSF51735">
    <property type="entry name" value="NAD(P)-binding Rossmann-fold domains"/>
    <property type="match status" value="1"/>
</dbReference>
<dbReference type="EMBL" id="CABWIL020000005">
    <property type="protein sequence ID" value="CAB3962338.1"/>
    <property type="molecule type" value="Genomic_DNA"/>
</dbReference>
<dbReference type="GO" id="GO:0005886">
    <property type="term" value="C:plasma membrane"/>
    <property type="evidence" value="ECO:0007669"/>
    <property type="project" value="TreeGrafter"/>
</dbReference>
<feature type="compositionally biased region" description="Polar residues" evidence="1">
    <location>
        <begin position="1"/>
        <end position="13"/>
    </location>
</feature>
<name>A0A6J5IU36_9BURK</name>
<accession>A0A6J5IU36</accession>
<reference evidence="2 3" key="1">
    <citation type="submission" date="2020-04" db="EMBL/GenBank/DDBJ databases">
        <authorList>
            <person name="Depoorter E."/>
        </authorList>
    </citation>
    <scope>NUCLEOTIDE SEQUENCE [LARGE SCALE GENOMIC DNA]</scope>
    <source>
        <strain evidence="2 3">BCC0217</strain>
    </source>
</reference>
<protein>
    <submittedName>
        <fullName evidence="2">Saccharopine dehydrogenase</fullName>
    </submittedName>
</protein>
<dbReference type="GO" id="GO:0009247">
    <property type="term" value="P:glycolipid biosynthetic process"/>
    <property type="evidence" value="ECO:0007669"/>
    <property type="project" value="TreeGrafter"/>
</dbReference>
<evidence type="ECO:0000313" key="2">
    <source>
        <dbReference type="EMBL" id="CAB3962338.1"/>
    </source>
</evidence>
<dbReference type="AlphaFoldDB" id="A0A6J5IU36"/>
<sequence>MNPESNADATQPRGTPAPKESPMTQPTHDLVVFGATSFVGQILARYLSEYLPGSGETLRWAMAGRSEAKLRQVRDSLGAAGQSVPIILADAADEAQLRALCAQTRVVVSTVGPYALYGEPLVRI</sequence>
<dbReference type="Proteomes" id="UP000494301">
    <property type="component" value="Unassembled WGS sequence"/>
</dbReference>
<feature type="region of interest" description="Disordered" evidence="1">
    <location>
        <begin position="1"/>
        <end position="26"/>
    </location>
</feature>
<dbReference type="InterPro" id="IPR036291">
    <property type="entry name" value="NAD(P)-bd_dom_sf"/>
</dbReference>
<evidence type="ECO:0000313" key="3">
    <source>
        <dbReference type="Proteomes" id="UP000494301"/>
    </source>
</evidence>
<dbReference type="PANTHER" id="PTHR12286:SF5">
    <property type="entry name" value="SACCHAROPINE DEHYDROGENASE-LIKE OXIDOREDUCTASE"/>
    <property type="match status" value="1"/>
</dbReference>